<evidence type="ECO:0000313" key="1">
    <source>
        <dbReference type="EMBL" id="SVD05076.1"/>
    </source>
</evidence>
<organism evidence="1">
    <name type="scientific">marine metagenome</name>
    <dbReference type="NCBI Taxonomy" id="408172"/>
    <lineage>
        <taxon>unclassified sequences</taxon>
        <taxon>metagenomes</taxon>
        <taxon>ecological metagenomes</taxon>
    </lineage>
</organism>
<protein>
    <submittedName>
        <fullName evidence="1">Uncharacterized protein</fullName>
    </submittedName>
</protein>
<dbReference type="EMBL" id="UINC01126535">
    <property type="protein sequence ID" value="SVD05076.1"/>
    <property type="molecule type" value="Genomic_DNA"/>
</dbReference>
<accession>A0A382S5A0</accession>
<sequence length="279" mass="33109">MTIEDRVTKLEKAVFNSVVGKLVVNKEGKMEKELLKNGYTEKQILDMQKGMINFITDGGKKPLDIPVIPVVSIDDYYDEHCDKYTCFNDWKNDAKKMGYDTPIVIAIWNDHGWERISAPDAEHIDQEEADVLISHQQGYDEKQRMYEQFYDYTSPSFCDGGTPEQFLLMAKWWIEKNVPLHDHEKDHGERKHWRYEGHYDEFCPAHLARFDYEKFITSEMYDPRIGLPFLAFDVKWDSFNKFKEWFREEYIHQNHGVKLSEETDAIIVAWDQAWEDKKA</sequence>
<gene>
    <name evidence="1" type="ORF">METZ01_LOCUS357930</name>
</gene>
<feature type="non-terminal residue" evidence="1">
    <location>
        <position position="279"/>
    </location>
</feature>
<reference evidence="1" key="1">
    <citation type="submission" date="2018-05" db="EMBL/GenBank/DDBJ databases">
        <authorList>
            <person name="Lanie J.A."/>
            <person name="Ng W.-L."/>
            <person name="Kazmierczak K.M."/>
            <person name="Andrzejewski T.M."/>
            <person name="Davidsen T.M."/>
            <person name="Wayne K.J."/>
            <person name="Tettelin H."/>
            <person name="Glass J.I."/>
            <person name="Rusch D."/>
            <person name="Podicherti R."/>
            <person name="Tsui H.-C.T."/>
            <person name="Winkler M.E."/>
        </authorList>
    </citation>
    <scope>NUCLEOTIDE SEQUENCE</scope>
</reference>
<dbReference type="AlphaFoldDB" id="A0A382S5A0"/>
<name>A0A382S5A0_9ZZZZ</name>
<proteinExistence type="predicted"/>